<feature type="region of interest" description="Disordered" evidence="18">
    <location>
        <begin position="1015"/>
        <end position="1048"/>
    </location>
</feature>
<feature type="compositionally biased region" description="Polar residues" evidence="18">
    <location>
        <begin position="1036"/>
        <end position="1048"/>
    </location>
</feature>
<dbReference type="SUPFAM" id="SSF49313">
    <property type="entry name" value="Cadherin-like"/>
    <property type="match status" value="5"/>
</dbReference>
<dbReference type="GO" id="GO:0030057">
    <property type="term" value="C:desmosome"/>
    <property type="evidence" value="ECO:0007669"/>
    <property type="project" value="UniProtKB-SubCell"/>
</dbReference>
<keyword evidence="4" id="KW-0165">Cleavage on pair of basic residues</keyword>
<dbReference type="FunFam" id="2.60.40.60:FF:000068">
    <property type="entry name" value="Desmoglein 1"/>
    <property type="match status" value="1"/>
</dbReference>
<dbReference type="FunFam" id="4.10.900.10:FF:000003">
    <property type="entry name" value="Desmoglein 1"/>
    <property type="match status" value="1"/>
</dbReference>
<comment type="subcellular location">
    <subcellularLocation>
        <location evidence="2">Cell junction</location>
        <location evidence="2">Desmosome</location>
    </subcellularLocation>
    <subcellularLocation>
        <location evidence="1 16">Cell membrane</location>
        <topology evidence="1 16">Single-pass type I membrane protein</topology>
    </subcellularLocation>
</comment>
<dbReference type="PANTHER" id="PTHR24025">
    <property type="entry name" value="DESMOGLEIN FAMILY MEMBER"/>
    <property type="match status" value="1"/>
</dbReference>
<evidence type="ECO:0000256" key="11">
    <source>
        <dbReference type="ARBA" id="ARBA00022949"/>
    </source>
</evidence>
<dbReference type="AlphaFoldDB" id="A0A3B5B005"/>
<evidence type="ECO:0000256" key="4">
    <source>
        <dbReference type="ARBA" id="ARBA00022685"/>
    </source>
</evidence>
<feature type="domain" description="Cadherin" evidence="19">
    <location>
        <begin position="108"/>
        <end position="217"/>
    </location>
</feature>
<keyword evidence="12" id="KW-1133">Transmembrane helix</keyword>
<dbReference type="STRING" id="144197.ENSSPAP00000026071"/>
<evidence type="ECO:0000259" key="19">
    <source>
        <dbReference type="PROSITE" id="PS50268"/>
    </source>
</evidence>
<dbReference type="Pfam" id="PF00028">
    <property type="entry name" value="Cadherin"/>
    <property type="match status" value="3"/>
</dbReference>
<evidence type="ECO:0000256" key="14">
    <source>
        <dbReference type="ARBA" id="ARBA00023180"/>
    </source>
</evidence>
<dbReference type="PRINTS" id="PR00205">
    <property type="entry name" value="CADHERIN"/>
</dbReference>
<dbReference type="FunFam" id="2.60.40.60:FF:000074">
    <property type="entry name" value="Desmoglein 4"/>
    <property type="match status" value="1"/>
</dbReference>
<evidence type="ECO:0000256" key="17">
    <source>
        <dbReference type="RuleBase" id="RU004358"/>
    </source>
</evidence>
<keyword evidence="10 16" id="KW-0130">Cell adhesion</keyword>
<keyword evidence="7" id="KW-0732">Signal</keyword>
<reference evidence="20" key="1">
    <citation type="submission" date="2023-09" db="UniProtKB">
        <authorList>
            <consortium name="Ensembl"/>
        </authorList>
    </citation>
    <scope>IDENTIFICATION</scope>
</reference>
<dbReference type="InterPro" id="IPR002126">
    <property type="entry name" value="Cadherin-like_dom"/>
</dbReference>
<feature type="compositionally biased region" description="Gly residues" evidence="18">
    <location>
        <begin position="308"/>
        <end position="330"/>
    </location>
</feature>
<dbReference type="Pfam" id="PF01049">
    <property type="entry name" value="CADH_Y-type_LIR"/>
    <property type="match status" value="1"/>
</dbReference>
<dbReference type="GO" id="GO:0045216">
    <property type="term" value="P:cell-cell junction organization"/>
    <property type="evidence" value="ECO:0007669"/>
    <property type="project" value="UniProtKB-ARBA"/>
</dbReference>
<dbReference type="InterPro" id="IPR020894">
    <property type="entry name" value="Cadherin_CS"/>
</dbReference>
<evidence type="ECO:0000256" key="8">
    <source>
        <dbReference type="ARBA" id="ARBA00022737"/>
    </source>
</evidence>
<comment type="function">
    <text evidence="17">A component of desmosome cell-cell junctions which are required for positive regulation of cellular adhesion. Involved in the interaction of plaque proteins and intermediate filaments mediating cell-cell adhesion.</text>
</comment>
<evidence type="ECO:0000256" key="1">
    <source>
        <dbReference type="ARBA" id="ARBA00004251"/>
    </source>
</evidence>
<keyword evidence="3" id="KW-1003">Cell membrane</keyword>
<dbReference type="FunFam" id="2.60.40.60:FF:000031">
    <property type="entry name" value="Cadherin 3"/>
    <property type="match status" value="1"/>
</dbReference>
<keyword evidence="9 15" id="KW-0106">Calcium</keyword>
<keyword evidence="13" id="KW-0472">Membrane</keyword>
<feature type="region of interest" description="Disordered" evidence="18">
    <location>
        <begin position="307"/>
        <end position="352"/>
    </location>
</feature>
<feature type="domain" description="Cadherin" evidence="19">
    <location>
        <begin position="218"/>
        <end position="370"/>
    </location>
</feature>
<keyword evidence="5 16" id="KW-0812">Transmembrane</keyword>
<dbReference type="InterPro" id="IPR000233">
    <property type="entry name" value="Cadherin_Y-type_LIR"/>
</dbReference>
<keyword evidence="6" id="KW-0479">Metal-binding</keyword>
<keyword evidence="14" id="KW-0325">Glycoprotein</keyword>
<organism evidence="20">
    <name type="scientific">Stegastes partitus</name>
    <name type="common">bicolor damselfish</name>
    <dbReference type="NCBI Taxonomy" id="144197"/>
    <lineage>
        <taxon>Eukaryota</taxon>
        <taxon>Metazoa</taxon>
        <taxon>Chordata</taxon>
        <taxon>Craniata</taxon>
        <taxon>Vertebrata</taxon>
        <taxon>Euteleostomi</taxon>
        <taxon>Actinopterygii</taxon>
        <taxon>Neopterygii</taxon>
        <taxon>Teleostei</taxon>
        <taxon>Neoteleostei</taxon>
        <taxon>Acanthomorphata</taxon>
        <taxon>Ovalentaria</taxon>
        <taxon>Pomacentridae</taxon>
        <taxon>Stegastes</taxon>
    </lineage>
</organism>
<dbReference type="GO" id="GO:0005886">
    <property type="term" value="C:plasma membrane"/>
    <property type="evidence" value="ECO:0007669"/>
    <property type="project" value="UniProtKB-SubCell"/>
</dbReference>
<evidence type="ECO:0000256" key="9">
    <source>
        <dbReference type="ARBA" id="ARBA00022837"/>
    </source>
</evidence>
<evidence type="ECO:0000256" key="15">
    <source>
        <dbReference type="PROSITE-ProRule" id="PRU00043"/>
    </source>
</evidence>
<feature type="domain" description="Cadherin" evidence="19">
    <location>
        <begin position="34"/>
        <end position="108"/>
    </location>
</feature>
<evidence type="ECO:0000256" key="3">
    <source>
        <dbReference type="ARBA" id="ARBA00022475"/>
    </source>
</evidence>
<dbReference type="PROSITE" id="PS50268">
    <property type="entry name" value="CADHERIN_2"/>
    <property type="match status" value="4"/>
</dbReference>
<evidence type="ECO:0000256" key="7">
    <source>
        <dbReference type="ARBA" id="ARBA00022729"/>
    </source>
</evidence>
<keyword evidence="8" id="KW-0677">Repeat</keyword>
<protein>
    <submittedName>
        <fullName evidence="20">Desmoglein-2-like</fullName>
    </submittedName>
</protein>
<dbReference type="GO" id="GO:0005509">
    <property type="term" value="F:calcium ion binding"/>
    <property type="evidence" value="ECO:0007669"/>
    <property type="project" value="UniProtKB-UniRule"/>
</dbReference>
<proteinExistence type="predicted"/>
<evidence type="ECO:0000256" key="2">
    <source>
        <dbReference type="ARBA" id="ARBA00004568"/>
    </source>
</evidence>
<evidence type="ECO:0000256" key="10">
    <source>
        <dbReference type="ARBA" id="ARBA00022889"/>
    </source>
</evidence>
<dbReference type="SMART" id="SM00112">
    <property type="entry name" value="CA"/>
    <property type="match status" value="4"/>
</dbReference>
<name>A0A3B5B005_9TELE</name>
<dbReference type="GO" id="GO:0055113">
    <property type="term" value="P:epiboly involved in gastrulation with mouth forming second"/>
    <property type="evidence" value="ECO:0007669"/>
    <property type="project" value="UniProtKB-ARBA"/>
</dbReference>
<dbReference type="InterPro" id="IPR015919">
    <property type="entry name" value="Cadherin-like_sf"/>
</dbReference>
<evidence type="ECO:0000313" key="20">
    <source>
        <dbReference type="Ensembl" id="ENSSPAP00000026071.1"/>
    </source>
</evidence>
<dbReference type="GeneTree" id="ENSGT01030000234624"/>
<keyword evidence="11" id="KW-0965">Cell junction</keyword>
<dbReference type="InterPro" id="IPR027397">
    <property type="entry name" value="Catenin-bd_sf"/>
</dbReference>
<feature type="domain" description="Cadherin" evidence="19">
    <location>
        <begin position="371"/>
        <end position="484"/>
    </location>
</feature>
<dbReference type="Ensembl" id="ENSSPAT00000026499.1">
    <property type="protein sequence ID" value="ENSSPAP00000026071.1"/>
    <property type="gene ID" value="ENSSPAG00000019647.1"/>
</dbReference>
<evidence type="ECO:0000256" key="12">
    <source>
        <dbReference type="ARBA" id="ARBA00022989"/>
    </source>
</evidence>
<evidence type="ECO:0000256" key="5">
    <source>
        <dbReference type="ARBA" id="ARBA00022692"/>
    </source>
</evidence>
<dbReference type="Gene3D" id="4.10.900.10">
    <property type="entry name" value="TCF3-CBD (Catenin binding domain)"/>
    <property type="match status" value="1"/>
</dbReference>
<evidence type="ECO:0000256" key="6">
    <source>
        <dbReference type="ARBA" id="ARBA00022723"/>
    </source>
</evidence>
<dbReference type="PRINTS" id="PR01818">
    <property type="entry name" value="DESMOCADHERN"/>
</dbReference>
<dbReference type="PROSITE" id="PS00232">
    <property type="entry name" value="CADHERIN_1"/>
    <property type="match status" value="2"/>
</dbReference>
<dbReference type="CDD" id="cd11304">
    <property type="entry name" value="Cadherin_repeat"/>
    <property type="match status" value="4"/>
</dbReference>
<dbReference type="FunFam" id="2.60.40.60:FF:000011">
    <property type="entry name" value="Cadherin 1"/>
    <property type="match status" value="1"/>
</dbReference>
<evidence type="ECO:0000256" key="16">
    <source>
        <dbReference type="RuleBase" id="RU003318"/>
    </source>
</evidence>
<accession>A0A3B5B005</accession>
<dbReference type="InterPro" id="IPR050971">
    <property type="entry name" value="Cadherin-domain_protein"/>
</dbReference>
<dbReference type="GO" id="GO:0007156">
    <property type="term" value="P:homophilic cell adhesion via plasma membrane adhesion molecules"/>
    <property type="evidence" value="ECO:0007669"/>
    <property type="project" value="InterPro"/>
</dbReference>
<dbReference type="InterPro" id="IPR009122">
    <property type="entry name" value="Desmosomal_cadherin"/>
</dbReference>
<dbReference type="FunFam" id="2.60.40.60:FF:000083">
    <property type="entry name" value="Desmoglein 1"/>
    <property type="match status" value="1"/>
</dbReference>
<sequence>KRHWITPPKLLIENKDYTNEKSVARVSHGCLRNVIYSLKGRGASQHPFHVFVVDPLSGLIRVTKLLDREFIDMYNLTGFAHFLNGTLAEDAIDIIFKIVDVNDNPPVFQPMKPAEVDELSPIGTSVMQLLAIDADEALNNNSLIAFSIIDQKPPEDMFYVNRTGTIFVKKPTLDREKTKQYILTVKGRDEDGAPRGKTATSSVTINIRDVNDNLPTLEKDEYEASINENSQGVEVLRIKAQDLDQESTDNWAAVYDIVQGNDDGYFSIKTDPKTNEGILMLDKPVDYENVKDLNLGLIVKNKAPLFGRPGGGGSKPGTGGGTGGGGGGGRPSRPSRPSRPTGAGGSPSKKKFKTYPIKIDVKNLPDPPRFQPKVKAIPVSEGPDSVNTNDVIATYPAVDGDTGEPVENVRYAKGSDPENWLSIDPETAEIRLNKIPDRESPALVNGTYFAEVLAITDGTLPLSKTATGTIAIQVEDFNDNCPSLTSHFETICTTANAVNVTAHDEDADPNGSPLDFVIVPEGTRGKWQVEHLNETAAILRAQESLWTGLYEVEFVIKDKQGLACPEPQKMRIQVCVCDDGVMCRERSASSQHSKRTELGSAAIGLAVLGLLLLLLIPLLMLVCQCGDTAHFPDLFAEMPFDTKTRLINYHTEHLGEKPEVPLLDMPKQAERHMVSMGMGAPKKSVAIAPLSPVDFHQSVTSVNEMNGAPFQEDFISVHREGMQSMNQVDSFGFSAEFEGRESQGGGELYDYMALPDYFLGQYYSQATNRNDNTQVKDGLMMYEDEGQGSSAGSVGCCSLLESDDDLQFLDDLGMKFKTLAEVCGGKKITIAAQQLPPPPKVETVEPSQLVKASTSIVREGMTTVRTGMENHNQMLLLQQQQQQQQQQQPQPQPVYYNSVPLLQPMRYVIQPQVQNTVLLAEAPSTNIQGMVLVHDTQAVSSPGVFIQGQTVMSGGQAQGSGMVLVENNGIHGSCANLIHTGNISKVNESCANLIQRSNSSDVNGSCAKLIQRSNSSDVNGSCRRSPGSKEVPTAKASRSLSVGATSIL</sequence>
<evidence type="ECO:0000256" key="18">
    <source>
        <dbReference type="SAM" id="MobiDB-lite"/>
    </source>
</evidence>
<dbReference type="Gene3D" id="2.60.40.60">
    <property type="entry name" value="Cadherins"/>
    <property type="match status" value="5"/>
</dbReference>
<dbReference type="PANTHER" id="PTHR24025:SF29">
    <property type="entry name" value="DESMOGLEIN-2-LIKE-RELATED"/>
    <property type="match status" value="1"/>
</dbReference>
<evidence type="ECO:0000256" key="13">
    <source>
        <dbReference type="ARBA" id="ARBA00023136"/>
    </source>
</evidence>